<evidence type="ECO:0008006" key="4">
    <source>
        <dbReference type="Google" id="ProtNLM"/>
    </source>
</evidence>
<dbReference type="Pfam" id="PF06078">
    <property type="entry name" value="DUF937"/>
    <property type="match status" value="1"/>
</dbReference>
<evidence type="ECO:0000313" key="2">
    <source>
        <dbReference type="EMBL" id="MDQ0504866.1"/>
    </source>
</evidence>
<evidence type="ECO:0000313" key="3">
    <source>
        <dbReference type="Proteomes" id="UP001241747"/>
    </source>
</evidence>
<dbReference type="Proteomes" id="UP001241747">
    <property type="component" value="Unassembled WGS sequence"/>
</dbReference>
<name>A0ABU0LCL5_XANAG</name>
<feature type="region of interest" description="Disordered" evidence="1">
    <location>
        <begin position="329"/>
        <end position="352"/>
    </location>
</feature>
<feature type="compositionally biased region" description="Pro residues" evidence="1">
    <location>
        <begin position="257"/>
        <end position="274"/>
    </location>
</feature>
<gene>
    <name evidence="2" type="ORF">QOZ94_001648</name>
</gene>
<feature type="region of interest" description="Disordered" evidence="1">
    <location>
        <begin position="253"/>
        <end position="280"/>
    </location>
</feature>
<protein>
    <recommendedName>
        <fullName evidence="4">DUF937 domain-containing protein</fullName>
    </recommendedName>
</protein>
<sequence>MDQFVELLRAAQGGHGMENLARVYGLSTQQAKAVADALMPAFADNFRHVTQSPEAMASLMALMLNGPYGAYYGNPNGFGAPYGTQQAPPPPPRQPQPDINQMGMDALNAVFGSSEVSRAVASQVAATTGLGIAMVRQMMPTFANLFVGGLAKSLAASGALQTVTAALLSRLPIGQPEARPAPISSGNPWIDAFLAFSATSASAPSYSSGNPWADAFARVMFQQAAPASPQQRANPANAWQDVVNAMASTLAQTGAPAPSPVAPPAPPAPSPQPYAPQDAAANPLQPFQEFFAKMFAQGFPPNFPGAANPERPPYTFPEFWMDVLARTRQPGTEAEIIPPEKPRLVKKDGDEK</sequence>
<proteinExistence type="predicted"/>
<dbReference type="EMBL" id="JAUSVY010000003">
    <property type="protein sequence ID" value="MDQ0504866.1"/>
    <property type="molecule type" value="Genomic_DNA"/>
</dbReference>
<keyword evidence="3" id="KW-1185">Reference proteome</keyword>
<dbReference type="RefSeq" id="WP_237344751.1">
    <property type="nucleotide sequence ID" value="NZ_JABWGX010000005.1"/>
</dbReference>
<accession>A0ABU0LCL5</accession>
<dbReference type="InterPro" id="IPR009282">
    <property type="entry name" value="DUF937"/>
</dbReference>
<reference evidence="2 3" key="1">
    <citation type="submission" date="2023-07" db="EMBL/GenBank/DDBJ databases">
        <title>Genomic Encyclopedia of Type Strains, Phase IV (KMG-IV): sequencing the most valuable type-strain genomes for metagenomic binning, comparative biology and taxonomic classification.</title>
        <authorList>
            <person name="Goeker M."/>
        </authorList>
    </citation>
    <scope>NUCLEOTIDE SEQUENCE [LARGE SCALE GENOMIC DNA]</scope>
    <source>
        <strain evidence="2 3">DSM 3770</strain>
    </source>
</reference>
<comment type="caution">
    <text evidence="2">The sequence shown here is derived from an EMBL/GenBank/DDBJ whole genome shotgun (WGS) entry which is preliminary data.</text>
</comment>
<organism evidence="2 3">
    <name type="scientific">Xanthobacter agilis</name>
    <dbReference type="NCBI Taxonomy" id="47492"/>
    <lineage>
        <taxon>Bacteria</taxon>
        <taxon>Pseudomonadati</taxon>
        <taxon>Pseudomonadota</taxon>
        <taxon>Alphaproteobacteria</taxon>
        <taxon>Hyphomicrobiales</taxon>
        <taxon>Xanthobacteraceae</taxon>
        <taxon>Xanthobacter</taxon>
    </lineage>
</organism>
<feature type="compositionally biased region" description="Basic and acidic residues" evidence="1">
    <location>
        <begin position="338"/>
        <end position="352"/>
    </location>
</feature>
<evidence type="ECO:0000256" key="1">
    <source>
        <dbReference type="SAM" id="MobiDB-lite"/>
    </source>
</evidence>